<dbReference type="OrthoDB" id="9802066at2"/>
<evidence type="ECO:0000259" key="2">
    <source>
        <dbReference type="PROSITE" id="PS50110"/>
    </source>
</evidence>
<dbReference type="InterPro" id="IPR052020">
    <property type="entry name" value="Cyclic_di-GMP/3'3'-cGAMP_PDE"/>
</dbReference>
<feature type="modified residue" description="4-aspartylphosphate" evidence="1">
    <location>
        <position position="52"/>
    </location>
</feature>
<keyword evidence="1" id="KW-0597">Phosphoprotein</keyword>
<dbReference type="PANTHER" id="PTHR45228">
    <property type="entry name" value="CYCLIC DI-GMP PHOSPHODIESTERASE TM_0186-RELATED"/>
    <property type="match status" value="1"/>
</dbReference>
<dbReference type="RefSeq" id="WP_127764102.1">
    <property type="nucleotide sequence ID" value="NZ_SADE01000001.1"/>
</dbReference>
<sequence>MEKILFVDDDPMLLAGIRRQLRNEFDVDCAEDGPSGLDMINSGTNYAAIVADMRMPGMDGVEFLSSVAVRHPDPTRIMLTGNNDQETAVKAVNEGHVYRFLNKPCTMDELRETLKGAIERHRLRCLERDLMERTLAGSVKVLLDVMEVTNPIAFGRVCGLRGLAEKTHEALGAINNWEIKIATLLSSIGWISVPDDIIQKVVLKQKLTTEEQELIERHVDVAYDLIKWVPRMGGVASIIRYQEKNFDGSGYPDDAIAGEKIPLGSRILKVLNAVTPMGANMRPDPELCRNLSMDGEEYDPAVVLIVQDILDHDASFRGTDQVEVLELPPSRLMSGDILETDLCASDGTLLLSAGHQLTHLHITKLRRHPKYKMIIEPATVSRLII</sequence>
<dbReference type="InterPro" id="IPR001789">
    <property type="entry name" value="Sig_transdc_resp-reg_receiver"/>
</dbReference>
<feature type="domain" description="Response regulatory" evidence="2">
    <location>
        <begin position="3"/>
        <end position="118"/>
    </location>
</feature>
<proteinExistence type="predicted"/>
<dbReference type="GO" id="GO:0000160">
    <property type="term" value="P:phosphorelay signal transduction system"/>
    <property type="evidence" value="ECO:0007669"/>
    <property type="project" value="InterPro"/>
</dbReference>
<dbReference type="Gene3D" id="3.40.50.2300">
    <property type="match status" value="1"/>
</dbReference>
<organism evidence="3 4">
    <name type="scientific">Hwanghaeella grinnelliae</name>
    <dbReference type="NCBI Taxonomy" id="2500179"/>
    <lineage>
        <taxon>Bacteria</taxon>
        <taxon>Pseudomonadati</taxon>
        <taxon>Pseudomonadota</taxon>
        <taxon>Alphaproteobacteria</taxon>
        <taxon>Rhodospirillales</taxon>
        <taxon>Rhodospirillaceae</taxon>
        <taxon>Hwanghaeella</taxon>
    </lineage>
</organism>
<dbReference type="InterPro" id="IPR011006">
    <property type="entry name" value="CheY-like_superfamily"/>
</dbReference>
<keyword evidence="4" id="KW-1185">Reference proteome</keyword>
<dbReference type="CDD" id="cd17569">
    <property type="entry name" value="REC_HupR-like"/>
    <property type="match status" value="1"/>
</dbReference>
<protein>
    <submittedName>
        <fullName evidence="3">Response regulator</fullName>
    </submittedName>
</protein>
<evidence type="ECO:0000313" key="3">
    <source>
        <dbReference type="EMBL" id="RVU38730.1"/>
    </source>
</evidence>
<dbReference type="SMART" id="SM00448">
    <property type="entry name" value="REC"/>
    <property type="match status" value="1"/>
</dbReference>
<dbReference type="Gene3D" id="1.10.3210.10">
    <property type="entry name" value="Hypothetical protein af1432"/>
    <property type="match status" value="1"/>
</dbReference>
<name>A0A3S2WBN0_9PROT</name>
<evidence type="ECO:0000256" key="1">
    <source>
        <dbReference type="PROSITE-ProRule" id="PRU00169"/>
    </source>
</evidence>
<dbReference type="Pfam" id="PF13487">
    <property type="entry name" value="HD_5"/>
    <property type="match status" value="1"/>
</dbReference>
<dbReference type="Proteomes" id="UP000287447">
    <property type="component" value="Unassembled WGS sequence"/>
</dbReference>
<gene>
    <name evidence="3" type="ORF">EOI86_05520</name>
</gene>
<dbReference type="SUPFAM" id="SSF52172">
    <property type="entry name" value="CheY-like"/>
    <property type="match status" value="1"/>
</dbReference>
<dbReference type="Pfam" id="PF00072">
    <property type="entry name" value="Response_reg"/>
    <property type="match status" value="1"/>
</dbReference>
<accession>A0A3S2WBN0</accession>
<evidence type="ECO:0000313" key="4">
    <source>
        <dbReference type="Proteomes" id="UP000287447"/>
    </source>
</evidence>
<dbReference type="PROSITE" id="PS50110">
    <property type="entry name" value="RESPONSE_REGULATORY"/>
    <property type="match status" value="1"/>
</dbReference>
<reference evidence="4" key="1">
    <citation type="submission" date="2019-01" db="EMBL/GenBank/DDBJ databases">
        <title>Gri0909 isolated from a small marine red alga.</title>
        <authorList>
            <person name="Kim J."/>
            <person name="Jeong S.E."/>
            <person name="Jeon C.O."/>
        </authorList>
    </citation>
    <scope>NUCLEOTIDE SEQUENCE [LARGE SCALE GENOMIC DNA]</scope>
    <source>
        <strain evidence="4">Gri0909</strain>
    </source>
</reference>
<dbReference type="PANTHER" id="PTHR45228:SF8">
    <property type="entry name" value="TWO-COMPONENT RESPONSE REGULATOR-RELATED"/>
    <property type="match status" value="1"/>
</dbReference>
<dbReference type="AlphaFoldDB" id="A0A3S2WBN0"/>
<comment type="caution">
    <text evidence="3">The sequence shown here is derived from an EMBL/GenBank/DDBJ whole genome shotgun (WGS) entry which is preliminary data.</text>
</comment>
<dbReference type="EMBL" id="SADE01000001">
    <property type="protein sequence ID" value="RVU38730.1"/>
    <property type="molecule type" value="Genomic_DNA"/>
</dbReference>